<name>A0A1R1XUJ7_9FUNG</name>
<dbReference type="InterPro" id="IPR032549">
    <property type="entry name" value="DUF4939"/>
</dbReference>
<gene>
    <name evidence="2" type="ORF">AYI69_g7097</name>
</gene>
<proteinExistence type="predicted"/>
<evidence type="ECO:0000259" key="1">
    <source>
        <dbReference type="Pfam" id="PF16297"/>
    </source>
</evidence>
<reference evidence="3" key="1">
    <citation type="submission" date="2017-01" db="EMBL/GenBank/DDBJ databases">
        <authorList>
            <person name="Wang Y."/>
            <person name="White M."/>
            <person name="Kvist S."/>
            <person name="Moncalvo J.-M."/>
        </authorList>
    </citation>
    <scope>NUCLEOTIDE SEQUENCE [LARGE SCALE GENOMIC DNA]</scope>
    <source>
        <strain evidence="3">ID-206-W2</strain>
    </source>
</reference>
<evidence type="ECO:0000313" key="3">
    <source>
        <dbReference type="Proteomes" id="UP000187429"/>
    </source>
</evidence>
<comment type="caution">
    <text evidence="2">The sequence shown here is derived from an EMBL/GenBank/DDBJ whole genome shotgun (WGS) entry which is preliminary data.</text>
</comment>
<organism evidence="2 3">
    <name type="scientific">Smittium culicis</name>
    <dbReference type="NCBI Taxonomy" id="133412"/>
    <lineage>
        <taxon>Eukaryota</taxon>
        <taxon>Fungi</taxon>
        <taxon>Fungi incertae sedis</taxon>
        <taxon>Zoopagomycota</taxon>
        <taxon>Kickxellomycotina</taxon>
        <taxon>Harpellomycetes</taxon>
        <taxon>Harpellales</taxon>
        <taxon>Legeriomycetaceae</taxon>
        <taxon>Smittium</taxon>
    </lineage>
</organism>
<protein>
    <recommendedName>
        <fullName evidence="1">DUF4939 domain-containing protein</fullName>
    </recommendedName>
</protein>
<keyword evidence="3" id="KW-1185">Reference proteome</keyword>
<sequence>MNPTPETKMSPEREYIHAQIRTQVQAQSLAQTQAHILSQAHSLETPNSQYPFQNSSSSLTNRIRLPDSAKFDGKVSEYTFFISSMEIFFWGSPETFELDKNKILFVGTHLLGTASTLFRSLISANSPCLENFELLMQEFKNNFSDPSHTIKARVK</sequence>
<dbReference type="Pfam" id="PF16297">
    <property type="entry name" value="DUF4939"/>
    <property type="match status" value="1"/>
</dbReference>
<feature type="domain" description="DUF4939" evidence="1">
    <location>
        <begin position="64"/>
        <end position="144"/>
    </location>
</feature>
<accession>A0A1R1XUJ7</accession>
<dbReference type="OrthoDB" id="5088132at2759"/>
<dbReference type="AlphaFoldDB" id="A0A1R1XUJ7"/>
<dbReference type="EMBL" id="LSSM01003327">
    <property type="protein sequence ID" value="OMJ18278.1"/>
    <property type="molecule type" value="Genomic_DNA"/>
</dbReference>
<evidence type="ECO:0000313" key="2">
    <source>
        <dbReference type="EMBL" id="OMJ18278.1"/>
    </source>
</evidence>
<dbReference type="Proteomes" id="UP000187429">
    <property type="component" value="Unassembled WGS sequence"/>
</dbReference>